<evidence type="ECO:0000313" key="1">
    <source>
        <dbReference type="EMBL" id="KAA6121961.1"/>
    </source>
</evidence>
<proteinExistence type="predicted"/>
<comment type="caution">
    <text evidence="1">The sequence shown here is derived from an EMBL/GenBank/DDBJ whole genome shotgun (WGS) entry which is preliminary data.</text>
</comment>
<dbReference type="EMBL" id="VWVM01000014">
    <property type="protein sequence ID" value="KAA6121961.1"/>
    <property type="molecule type" value="Genomic_DNA"/>
</dbReference>
<organism evidence="1 2">
    <name type="scientific">Candidatus Pantoea gossypiicola</name>
    <dbReference type="NCBI Taxonomy" id="2608008"/>
    <lineage>
        <taxon>Bacteria</taxon>
        <taxon>Pseudomonadati</taxon>
        <taxon>Pseudomonadota</taxon>
        <taxon>Gammaproteobacteria</taxon>
        <taxon>Enterobacterales</taxon>
        <taxon>Erwiniaceae</taxon>
        <taxon>Pantoea</taxon>
    </lineage>
</organism>
<reference evidence="1 2" key="1">
    <citation type="submission" date="2019-09" db="EMBL/GenBank/DDBJ databases">
        <title>Genomic diversity of phyloplane-associated Pantoea species in Pakistan cotton crop.</title>
        <authorList>
            <person name="Tufail M.R."/>
            <person name="Cook D.R."/>
        </authorList>
    </citation>
    <scope>NUCLEOTIDE SEQUENCE [LARGE SCALE GENOMIC DNA]</scope>
    <source>
        <strain evidence="1 2">B_8</strain>
    </source>
</reference>
<dbReference type="RefSeq" id="WP_150038683.1">
    <property type="nucleotide sequence ID" value="NZ_VWVM01000014.1"/>
</dbReference>
<dbReference type="Proteomes" id="UP000324255">
    <property type="component" value="Unassembled WGS sequence"/>
</dbReference>
<name>A0AB34CK51_9GAMM</name>
<dbReference type="AlphaFoldDB" id="A0AB34CK51"/>
<accession>A0AB34CK51</accession>
<protein>
    <submittedName>
        <fullName evidence="1">Uncharacterized protein</fullName>
    </submittedName>
</protein>
<gene>
    <name evidence="1" type="ORF">F3I20_17430</name>
</gene>
<sequence>MKTVKFTDKKNISKSIQMKKSDTLFALRFKKPHPDYSDKKAKKIFHHNQWHLMPIIYPFQSDQRHLDNRCNGTEWI</sequence>
<evidence type="ECO:0000313" key="2">
    <source>
        <dbReference type="Proteomes" id="UP000324255"/>
    </source>
</evidence>
<keyword evidence="2" id="KW-1185">Reference proteome</keyword>